<evidence type="ECO:0000259" key="2">
    <source>
        <dbReference type="Pfam" id="PF24994"/>
    </source>
</evidence>
<dbReference type="Pfam" id="PF04859">
    <property type="entry name" value="DUF641"/>
    <property type="match status" value="1"/>
</dbReference>
<dbReference type="AlphaFoldDB" id="A0AAV7EKH1"/>
<dbReference type="PANTHER" id="PTHR31161">
    <property type="entry name" value="PROTEIN GRAVITROPIC IN THE LIGHT 1"/>
    <property type="match status" value="1"/>
</dbReference>
<evidence type="ECO:0008006" key="5">
    <source>
        <dbReference type="Google" id="ProtNLM"/>
    </source>
</evidence>
<dbReference type="GO" id="GO:0009639">
    <property type="term" value="P:response to red or far red light"/>
    <property type="evidence" value="ECO:0007669"/>
    <property type="project" value="InterPro"/>
</dbReference>
<reference evidence="3 4" key="1">
    <citation type="submission" date="2021-07" db="EMBL/GenBank/DDBJ databases">
        <title>The Aristolochia fimbriata genome: insights into angiosperm evolution, floral development and chemical biosynthesis.</title>
        <authorList>
            <person name="Jiao Y."/>
        </authorList>
    </citation>
    <scope>NUCLEOTIDE SEQUENCE [LARGE SCALE GENOMIC DNA]</scope>
    <source>
        <strain evidence="3">IBCAS-2021</strain>
        <tissue evidence="3">Leaf</tissue>
    </source>
</reference>
<organism evidence="3 4">
    <name type="scientific">Aristolochia fimbriata</name>
    <name type="common">White veined hardy Dutchman's pipe vine</name>
    <dbReference type="NCBI Taxonomy" id="158543"/>
    <lineage>
        <taxon>Eukaryota</taxon>
        <taxon>Viridiplantae</taxon>
        <taxon>Streptophyta</taxon>
        <taxon>Embryophyta</taxon>
        <taxon>Tracheophyta</taxon>
        <taxon>Spermatophyta</taxon>
        <taxon>Magnoliopsida</taxon>
        <taxon>Magnoliidae</taxon>
        <taxon>Piperales</taxon>
        <taxon>Aristolochiaceae</taxon>
        <taxon>Aristolochia</taxon>
    </lineage>
</organism>
<comment type="caution">
    <text evidence="3">The sequence shown here is derived from an EMBL/GenBank/DDBJ whole genome shotgun (WGS) entry which is preliminary data.</text>
</comment>
<sequence>MDSVKPKSAGVGGLVQTFTKVLRFRAAGVAPEDRIRKIKFAEIINADPAKESRPLDDEETVRQREAMEALLARLFASVSAIKAAYAELQTAQSPYDPETIQLQDEAIVSELKSISELKHCYMKKQIFPSQESQMIAEVQEQKNLLKTFEIMSKKLQSQLHVKDSEMFFLREKVQESQKQNRGLEKRLNPNSALFVLDNLHVSALNPNHFVTVLQHAMKSMRNFLKLMTEGMESAAWDLDAAACSIVPGVVFAKPSHRVYAFESFVCRKMFSDFQHPSFSQSSSKQKRHQRRKYFESFMELKAVNPLEYVLENPASKFGKFCRLKYLSLVHPRMETAFFGDATHRSIVSSGGFPQSAFFTTFLEMAKRIWLLHLLAFSFEPEASIFQVRSGCRFSEVFMESACDDSPDIRPRVGFTVSPGFRIGKTVIQCRVYLLAGSGASVEG</sequence>
<gene>
    <name evidence="3" type="ORF">H6P81_014314</name>
</gene>
<dbReference type="EMBL" id="JAINDJ010000005">
    <property type="protein sequence ID" value="KAG9448186.1"/>
    <property type="molecule type" value="Genomic_DNA"/>
</dbReference>
<name>A0AAV7EKH1_ARIFI</name>
<keyword evidence="4" id="KW-1185">Reference proteome</keyword>
<accession>A0AAV7EKH1</accession>
<evidence type="ECO:0000259" key="1">
    <source>
        <dbReference type="Pfam" id="PF04859"/>
    </source>
</evidence>
<dbReference type="Pfam" id="PF24994">
    <property type="entry name" value="GIL1_IRKI_C"/>
    <property type="match status" value="1"/>
</dbReference>
<evidence type="ECO:0000313" key="3">
    <source>
        <dbReference type="EMBL" id="KAG9448186.1"/>
    </source>
</evidence>
<proteinExistence type="predicted"/>
<dbReference type="InterPro" id="IPR056813">
    <property type="entry name" value="GIL1_IRKI_C"/>
</dbReference>
<feature type="domain" description="GIL1/IRKI C-terminal" evidence="2">
    <location>
        <begin position="384"/>
        <end position="432"/>
    </location>
</feature>
<feature type="domain" description="DUF641" evidence="1">
    <location>
        <begin position="63"/>
        <end position="186"/>
    </location>
</feature>
<dbReference type="Proteomes" id="UP000825729">
    <property type="component" value="Unassembled WGS sequence"/>
</dbReference>
<dbReference type="InterPro" id="IPR040225">
    <property type="entry name" value="GIL1-like"/>
</dbReference>
<protein>
    <recommendedName>
        <fullName evidence="5">DUF641 domain-containing protein</fullName>
    </recommendedName>
</protein>
<evidence type="ECO:0000313" key="4">
    <source>
        <dbReference type="Proteomes" id="UP000825729"/>
    </source>
</evidence>
<dbReference type="GO" id="GO:0009959">
    <property type="term" value="P:negative gravitropism"/>
    <property type="evidence" value="ECO:0007669"/>
    <property type="project" value="InterPro"/>
</dbReference>
<dbReference type="InterPro" id="IPR006943">
    <property type="entry name" value="DUF641_pln"/>
</dbReference>